<sequence length="95" mass="10648">MKGDVFMDNMVTRNSTASTRVSKNVKEKAIRNLATRGITLSEFLRFAVGKAADDDIELINFLDSPEALKAKKEVETGNIEKIGTLDDLDNWMDRL</sequence>
<keyword evidence="2" id="KW-1185">Reference proteome</keyword>
<reference evidence="1 2" key="1">
    <citation type="journal article" date="2015" name="Genome Announc.">
        <title>Expanding the biotechnology potential of lactobacilli through comparative genomics of 213 strains and associated genera.</title>
        <authorList>
            <person name="Sun Z."/>
            <person name="Harris H.M."/>
            <person name="McCann A."/>
            <person name="Guo C."/>
            <person name="Argimon S."/>
            <person name="Zhang W."/>
            <person name="Yang X."/>
            <person name="Jeffery I.B."/>
            <person name="Cooney J.C."/>
            <person name="Kagawa T.F."/>
            <person name="Liu W."/>
            <person name="Song Y."/>
            <person name="Salvetti E."/>
            <person name="Wrobel A."/>
            <person name="Rasinkangas P."/>
            <person name="Parkhill J."/>
            <person name="Rea M.C."/>
            <person name="O'Sullivan O."/>
            <person name="Ritari J."/>
            <person name="Douillard F.P."/>
            <person name="Paul Ross R."/>
            <person name="Yang R."/>
            <person name="Briner A.E."/>
            <person name="Felis G.E."/>
            <person name="de Vos W.M."/>
            <person name="Barrangou R."/>
            <person name="Klaenhammer T.R."/>
            <person name="Caufield P.W."/>
            <person name="Cui Y."/>
            <person name="Zhang H."/>
            <person name="O'Toole P.W."/>
        </authorList>
    </citation>
    <scope>NUCLEOTIDE SEQUENCE [LARGE SCALE GENOMIC DNA]</scope>
    <source>
        <strain evidence="1 2">DSM 6629</strain>
    </source>
</reference>
<comment type="caution">
    <text evidence="1">The sequence shown here is derived from an EMBL/GenBank/DDBJ whole genome shotgun (WGS) entry which is preliminary data.</text>
</comment>
<dbReference type="Proteomes" id="UP000051735">
    <property type="component" value="Unassembled WGS sequence"/>
</dbReference>
<dbReference type="EMBL" id="AZGN01000052">
    <property type="protein sequence ID" value="KRM31720.1"/>
    <property type="molecule type" value="Genomic_DNA"/>
</dbReference>
<proteinExistence type="predicted"/>
<evidence type="ECO:0000313" key="2">
    <source>
        <dbReference type="Proteomes" id="UP000051735"/>
    </source>
</evidence>
<evidence type="ECO:0008006" key="3">
    <source>
        <dbReference type="Google" id="ProtNLM"/>
    </source>
</evidence>
<evidence type="ECO:0000313" key="1">
    <source>
        <dbReference type="EMBL" id="KRM31720.1"/>
    </source>
</evidence>
<organism evidence="1 2">
    <name type="scientific">Lactobacillus intestinalis DSM 6629</name>
    <dbReference type="NCBI Taxonomy" id="1423761"/>
    <lineage>
        <taxon>Bacteria</taxon>
        <taxon>Bacillati</taxon>
        <taxon>Bacillota</taxon>
        <taxon>Bacilli</taxon>
        <taxon>Lactobacillales</taxon>
        <taxon>Lactobacillaceae</taxon>
        <taxon>Lactobacillus</taxon>
    </lineage>
</organism>
<accession>A0ABR5PMW6</accession>
<protein>
    <recommendedName>
        <fullName evidence="3">RelB</fullName>
    </recommendedName>
</protein>
<name>A0ABR5PMW6_9LACO</name>
<gene>
    <name evidence="1" type="ORF">FC44_GL000418</name>
</gene>